<gene>
    <name evidence="2" type="ORF">G6F64_014285</name>
</gene>
<dbReference type="GO" id="GO:0016020">
    <property type="term" value="C:membrane"/>
    <property type="evidence" value="ECO:0007669"/>
    <property type="project" value="InterPro"/>
</dbReference>
<dbReference type="Pfam" id="PF00577">
    <property type="entry name" value="Usher"/>
    <property type="match status" value="1"/>
</dbReference>
<proteinExistence type="predicted"/>
<dbReference type="GO" id="GO:0015473">
    <property type="term" value="F:fimbrial usher porin activity"/>
    <property type="evidence" value="ECO:0007669"/>
    <property type="project" value="InterPro"/>
</dbReference>
<name>A0A9P7BJH8_RHIOR</name>
<dbReference type="InterPro" id="IPR000015">
    <property type="entry name" value="Fimb_usher"/>
</dbReference>
<dbReference type="PANTHER" id="PTHR30451:SF20">
    <property type="entry name" value="FIMBRIAE USHER"/>
    <property type="match status" value="1"/>
</dbReference>
<dbReference type="Gene3D" id="2.60.40.2610">
    <property type="entry name" value="Outer membrane usher protein FimD, plug domain"/>
    <property type="match status" value="1"/>
</dbReference>
<dbReference type="InterPro" id="IPR043142">
    <property type="entry name" value="PapC-like_C_sf"/>
</dbReference>
<evidence type="ECO:0000259" key="1">
    <source>
        <dbReference type="Pfam" id="PF13953"/>
    </source>
</evidence>
<dbReference type="Gene3D" id="2.60.40.2070">
    <property type="match status" value="1"/>
</dbReference>
<dbReference type="Proteomes" id="UP000716291">
    <property type="component" value="Unassembled WGS sequence"/>
</dbReference>
<dbReference type="InterPro" id="IPR025949">
    <property type="entry name" value="PapC-like_C"/>
</dbReference>
<accession>A0A9P7BJH8</accession>
<dbReference type="InterPro" id="IPR042186">
    <property type="entry name" value="FimD_plug_dom"/>
</dbReference>
<reference evidence="2" key="1">
    <citation type="journal article" date="2020" name="Microb. Genom.">
        <title>Genetic diversity of clinical and environmental Mucorales isolates obtained from an investigation of mucormycosis cases among solid organ transplant recipients.</title>
        <authorList>
            <person name="Nguyen M.H."/>
            <person name="Kaul D."/>
            <person name="Muto C."/>
            <person name="Cheng S.J."/>
            <person name="Richter R.A."/>
            <person name="Bruno V.M."/>
            <person name="Liu G."/>
            <person name="Beyhan S."/>
            <person name="Sundermann A.J."/>
            <person name="Mounaud S."/>
            <person name="Pasculle A.W."/>
            <person name="Nierman W.C."/>
            <person name="Driscoll E."/>
            <person name="Cumbie R."/>
            <person name="Clancy C.J."/>
            <person name="Dupont C.L."/>
        </authorList>
    </citation>
    <scope>NUCLEOTIDE SEQUENCE</scope>
    <source>
        <strain evidence="2">GL11</strain>
    </source>
</reference>
<comment type="caution">
    <text evidence="2">The sequence shown here is derived from an EMBL/GenBank/DDBJ whole genome shotgun (WGS) entry which is preliminary data.</text>
</comment>
<dbReference type="EMBL" id="JAANQT010007849">
    <property type="protein sequence ID" value="KAG1284777.1"/>
    <property type="molecule type" value="Genomic_DNA"/>
</dbReference>
<keyword evidence="3" id="KW-1185">Reference proteome</keyword>
<organism evidence="2 3">
    <name type="scientific">Rhizopus oryzae</name>
    <name type="common">Mucormycosis agent</name>
    <name type="synonym">Rhizopus arrhizus var. delemar</name>
    <dbReference type="NCBI Taxonomy" id="64495"/>
    <lineage>
        <taxon>Eukaryota</taxon>
        <taxon>Fungi</taxon>
        <taxon>Fungi incertae sedis</taxon>
        <taxon>Mucoromycota</taxon>
        <taxon>Mucoromycotina</taxon>
        <taxon>Mucoromycetes</taxon>
        <taxon>Mucorales</taxon>
        <taxon>Mucorineae</taxon>
        <taxon>Rhizopodaceae</taxon>
        <taxon>Rhizopus</taxon>
    </lineage>
</organism>
<dbReference type="AlphaFoldDB" id="A0A9P7BJH8"/>
<evidence type="ECO:0000313" key="3">
    <source>
        <dbReference type="Proteomes" id="UP000716291"/>
    </source>
</evidence>
<dbReference type="PANTHER" id="PTHR30451">
    <property type="entry name" value="OUTER MEMBRANE USHER PROTEIN"/>
    <property type="match status" value="1"/>
</dbReference>
<protein>
    <recommendedName>
        <fullName evidence="1">PapC-like C-terminal domain-containing protein</fullName>
    </recommendedName>
</protein>
<sequence length="164" mass="17525">MVLVEAPGARDAIVSNAPGLRVDGRGYAVVPYVSPYRLNTVTLDPQGMAHDVELESTSQSVAPFAGAISYLRFDTRKGNALLIQVRNADGRSMPFGAQVKDEQGQPVGMVSQGGRLYVRSEQNQGRLLVEWGAGADQRCTIDYQVPAGADASKTGFIPLEAACR</sequence>
<feature type="domain" description="PapC-like C-terminal" evidence="1">
    <location>
        <begin position="82"/>
        <end position="146"/>
    </location>
</feature>
<evidence type="ECO:0000313" key="2">
    <source>
        <dbReference type="EMBL" id="KAG1284777.1"/>
    </source>
</evidence>
<dbReference type="Pfam" id="PF13953">
    <property type="entry name" value="PapC_C"/>
    <property type="match status" value="1"/>
</dbReference>